<dbReference type="Pfam" id="PF00083">
    <property type="entry name" value="Sugar_tr"/>
    <property type="match status" value="1"/>
</dbReference>
<dbReference type="Gene3D" id="1.20.1250.20">
    <property type="entry name" value="MFS general substrate transporter like domains"/>
    <property type="match status" value="1"/>
</dbReference>
<evidence type="ECO:0000259" key="8">
    <source>
        <dbReference type="PROSITE" id="PS50850"/>
    </source>
</evidence>
<feature type="transmembrane region" description="Helical" evidence="7">
    <location>
        <begin position="428"/>
        <end position="448"/>
    </location>
</feature>
<dbReference type="PANTHER" id="PTHR23511">
    <property type="entry name" value="SYNAPTIC VESICLE GLYCOPROTEIN 2"/>
    <property type="match status" value="1"/>
</dbReference>
<evidence type="ECO:0000256" key="4">
    <source>
        <dbReference type="ARBA" id="ARBA00022692"/>
    </source>
</evidence>
<keyword evidence="6 7" id="KW-0472">Membrane</keyword>
<dbReference type="InterPro" id="IPR036259">
    <property type="entry name" value="MFS_trans_sf"/>
</dbReference>
<accession>A0A8D8LUN1</accession>
<dbReference type="EMBL" id="HBUF01022361">
    <property type="protein sequence ID" value="CAG6611654.1"/>
    <property type="molecule type" value="Transcribed_RNA"/>
</dbReference>
<dbReference type="GO" id="GO:0022857">
    <property type="term" value="F:transmembrane transporter activity"/>
    <property type="evidence" value="ECO:0007669"/>
    <property type="project" value="InterPro"/>
</dbReference>
<feature type="transmembrane region" description="Helical" evidence="7">
    <location>
        <begin position="27"/>
        <end position="50"/>
    </location>
</feature>
<feature type="transmembrane region" description="Helical" evidence="7">
    <location>
        <begin position="94"/>
        <end position="116"/>
    </location>
</feature>
<dbReference type="EMBL" id="HBUF01022363">
    <property type="protein sequence ID" value="CAG6611656.1"/>
    <property type="molecule type" value="Transcribed_RNA"/>
</dbReference>
<feature type="transmembrane region" description="Helical" evidence="7">
    <location>
        <begin position="402"/>
        <end position="422"/>
    </location>
</feature>
<dbReference type="PANTHER" id="PTHR23511:SF38">
    <property type="entry name" value="SYNAPTIC VESICLE 2-RELATED PROTEIN-LIKE PROTEIN"/>
    <property type="match status" value="1"/>
</dbReference>
<dbReference type="GO" id="GO:0016020">
    <property type="term" value="C:membrane"/>
    <property type="evidence" value="ECO:0007669"/>
    <property type="project" value="UniProtKB-SubCell"/>
</dbReference>
<feature type="domain" description="Major facilitator superfamily (MFS) profile" evidence="8">
    <location>
        <begin position="26"/>
        <end position="514"/>
    </location>
</feature>
<dbReference type="SUPFAM" id="SSF103473">
    <property type="entry name" value="MFS general substrate transporter"/>
    <property type="match status" value="1"/>
</dbReference>
<evidence type="ECO:0000256" key="7">
    <source>
        <dbReference type="SAM" id="Phobius"/>
    </source>
</evidence>
<feature type="transmembrane region" description="Helical" evidence="7">
    <location>
        <begin position="153"/>
        <end position="176"/>
    </location>
</feature>
<name>A0A8D8LUN1_9HEMI</name>
<comment type="subcellular location">
    <subcellularLocation>
        <location evidence="1">Membrane</location>
        <topology evidence="1">Multi-pass membrane protein</topology>
    </subcellularLocation>
</comment>
<keyword evidence="4 7" id="KW-0812">Transmembrane</keyword>
<comment type="similarity">
    <text evidence="2">Belongs to the major facilitator superfamily.</text>
</comment>
<dbReference type="FunFam" id="1.20.1250.20:FF:000232">
    <property type="entry name" value="Organic cation/carnitine transporter 7"/>
    <property type="match status" value="1"/>
</dbReference>
<evidence type="ECO:0000256" key="1">
    <source>
        <dbReference type="ARBA" id="ARBA00004141"/>
    </source>
</evidence>
<dbReference type="PROSITE" id="PS50850">
    <property type="entry name" value="MFS"/>
    <property type="match status" value="1"/>
</dbReference>
<feature type="transmembrane region" description="Helical" evidence="7">
    <location>
        <begin position="122"/>
        <end position="141"/>
    </location>
</feature>
<proteinExistence type="inferred from homology"/>
<evidence type="ECO:0000256" key="5">
    <source>
        <dbReference type="ARBA" id="ARBA00022989"/>
    </source>
</evidence>
<dbReference type="AlphaFoldDB" id="A0A8D8LUN1"/>
<evidence type="ECO:0000256" key="2">
    <source>
        <dbReference type="ARBA" id="ARBA00008335"/>
    </source>
</evidence>
<keyword evidence="5 7" id="KW-1133">Transmembrane helix</keyword>
<feature type="transmembrane region" description="Helical" evidence="7">
    <location>
        <begin position="373"/>
        <end position="395"/>
    </location>
</feature>
<evidence type="ECO:0000313" key="9">
    <source>
        <dbReference type="EMBL" id="CAG6611656.1"/>
    </source>
</evidence>
<protein>
    <submittedName>
        <fullName evidence="9">Synaptic vesicle glycoprotein 2B</fullName>
    </submittedName>
</protein>
<reference evidence="9" key="1">
    <citation type="submission" date="2021-05" db="EMBL/GenBank/DDBJ databases">
        <authorList>
            <person name="Alioto T."/>
            <person name="Alioto T."/>
            <person name="Gomez Garrido J."/>
        </authorList>
    </citation>
    <scope>NUCLEOTIDE SEQUENCE</scope>
</reference>
<feature type="transmembrane region" description="Helical" evidence="7">
    <location>
        <begin position="489"/>
        <end position="509"/>
    </location>
</feature>
<evidence type="ECO:0000256" key="6">
    <source>
        <dbReference type="ARBA" id="ARBA00023136"/>
    </source>
</evidence>
<evidence type="ECO:0000256" key="3">
    <source>
        <dbReference type="ARBA" id="ARBA00022448"/>
    </source>
</evidence>
<dbReference type="InterPro" id="IPR005828">
    <property type="entry name" value="MFS_sugar_transport-like"/>
</dbReference>
<feature type="transmembrane region" description="Helical" evidence="7">
    <location>
        <begin position="70"/>
        <end position="87"/>
    </location>
</feature>
<keyword evidence="3" id="KW-0813">Transport</keyword>
<feature type="transmembrane region" description="Helical" evidence="7">
    <location>
        <begin position="460"/>
        <end position="483"/>
    </location>
</feature>
<feature type="transmembrane region" description="Helical" evidence="7">
    <location>
        <begin position="305"/>
        <end position="325"/>
    </location>
</feature>
<dbReference type="EMBL" id="HBUF01022362">
    <property type="protein sequence ID" value="CAG6611655.1"/>
    <property type="molecule type" value="Transcribed_RNA"/>
</dbReference>
<sequence>MGLDFGEITDATFENALAAAGFGKFHYFLVVLGGFLYAYAAISITVLSFVLPSAQCDFGMSSSDKGWLNASPMLGMVFGSYFWGCLADTQGRKVTLIGALLVDGLCGIASSVAQYYSVFLALRFINGFAVMGTLGICFPYLGEFQPTAYREKVLCWLEMFWTGGIIILPAVAWLLIPLDLRFETPYFLYSSWNLFVTLVSIPSILLALWMIRFPESPKFLFESGEYDQALDVLRMMFSYNTGKEVEEYPVKSLREKPHRMSTVSMTSTKSTKSILRSRKAMKAFLAEIKFQTGELFNKEHRKNTILACLVQFGLTCSYYTLMLWFPELFNRYEKFERLHPGQVASVCDVSARRPHPVNHTIIDACSGHVNSEVFSHTLIIGLACIPSSLAMPLLVHKMGAKWFLVAGLILSAGVAMALFFVQTSTQNLILSCIFEALTGCCISVVYCIMVDLFPTNLRVLAAALSATFGRFGALFGNLMFGFLIDGHCFILICTLAAMLLAAGLFSIFLPSTGKKELD</sequence>
<dbReference type="InterPro" id="IPR020846">
    <property type="entry name" value="MFS_dom"/>
</dbReference>
<organism evidence="9">
    <name type="scientific">Cacopsylla melanoneura</name>
    <dbReference type="NCBI Taxonomy" id="428564"/>
    <lineage>
        <taxon>Eukaryota</taxon>
        <taxon>Metazoa</taxon>
        <taxon>Ecdysozoa</taxon>
        <taxon>Arthropoda</taxon>
        <taxon>Hexapoda</taxon>
        <taxon>Insecta</taxon>
        <taxon>Pterygota</taxon>
        <taxon>Neoptera</taxon>
        <taxon>Paraneoptera</taxon>
        <taxon>Hemiptera</taxon>
        <taxon>Sternorrhyncha</taxon>
        <taxon>Psylloidea</taxon>
        <taxon>Psyllidae</taxon>
        <taxon>Psyllinae</taxon>
        <taxon>Cacopsylla</taxon>
    </lineage>
</organism>
<feature type="transmembrane region" description="Helical" evidence="7">
    <location>
        <begin position="188"/>
        <end position="211"/>
    </location>
</feature>